<reference evidence="2 4" key="1">
    <citation type="journal article" date="2012" name="Nature">
        <title>Algal genomes reveal evolutionary mosaicism and the fate of nucleomorphs.</title>
        <authorList>
            <consortium name="DOE Joint Genome Institute"/>
            <person name="Curtis B.A."/>
            <person name="Tanifuji G."/>
            <person name="Burki F."/>
            <person name="Gruber A."/>
            <person name="Irimia M."/>
            <person name="Maruyama S."/>
            <person name="Arias M.C."/>
            <person name="Ball S.G."/>
            <person name="Gile G.H."/>
            <person name="Hirakawa Y."/>
            <person name="Hopkins J.F."/>
            <person name="Kuo A."/>
            <person name="Rensing S.A."/>
            <person name="Schmutz J."/>
            <person name="Symeonidi A."/>
            <person name="Elias M."/>
            <person name="Eveleigh R.J."/>
            <person name="Herman E.K."/>
            <person name="Klute M.J."/>
            <person name="Nakayama T."/>
            <person name="Obornik M."/>
            <person name="Reyes-Prieto A."/>
            <person name="Armbrust E.V."/>
            <person name="Aves S.J."/>
            <person name="Beiko R.G."/>
            <person name="Coutinho P."/>
            <person name="Dacks J.B."/>
            <person name="Durnford D.G."/>
            <person name="Fast N.M."/>
            <person name="Green B.R."/>
            <person name="Grisdale C.J."/>
            <person name="Hempel F."/>
            <person name="Henrissat B."/>
            <person name="Hoppner M.P."/>
            <person name="Ishida K."/>
            <person name="Kim E."/>
            <person name="Koreny L."/>
            <person name="Kroth P.G."/>
            <person name="Liu Y."/>
            <person name="Malik S.B."/>
            <person name="Maier U.G."/>
            <person name="McRose D."/>
            <person name="Mock T."/>
            <person name="Neilson J.A."/>
            <person name="Onodera N.T."/>
            <person name="Poole A.M."/>
            <person name="Pritham E.J."/>
            <person name="Richards T.A."/>
            <person name="Rocap G."/>
            <person name="Roy S.W."/>
            <person name="Sarai C."/>
            <person name="Schaack S."/>
            <person name="Shirato S."/>
            <person name="Slamovits C.H."/>
            <person name="Spencer D.F."/>
            <person name="Suzuki S."/>
            <person name="Worden A.Z."/>
            <person name="Zauner S."/>
            <person name="Barry K."/>
            <person name="Bell C."/>
            <person name="Bharti A.K."/>
            <person name="Crow J.A."/>
            <person name="Grimwood J."/>
            <person name="Kramer R."/>
            <person name="Lindquist E."/>
            <person name="Lucas S."/>
            <person name="Salamov A."/>
            <person name="McFadden G.I."/>
            <person name="Lane C.E."/>
            <person name="Keeling P.J."/>
            <person name="Gray M.W."/>
            <person name="Grigoriev I.V."/>
            <person name="Archibald J.M."/>
        </authorList>
    </citation>
    <scope>NUCLEOTIDE SEQUENCE</scope>
    <source>
        <strain evidence="2 4">CCMP2712</strain>
    </source>
</reference>
<sequence length="399" mass="44142">MQVVQMNPFQQQQPWFFQNPAQSTQLAMPTSTPNKPATEPLALSQNFVPASGSKTLYPFSTATKPTLSFPMPTVQQSGDLWQSTLVASPTASTQPMHTVNLVGWNNAPSYHQVNAPMLNRSQALLGINQQHQTSNGPMQQSIQVQPNNQLLIAQMLALIKQSGQHGKLFEPQAKGQMQELASLSAAPAAQPCQSQPLAAHRDSDSQASSTSSSPTQDPSRTSSGGESKMARAREKQGGKWQKAAAHHGKSSGLSSTGQGNQVIAFKHFLQEEQRKGVVTIDAVGQPSGIDSGKELVNPLGLKKWQVNDVDQWWEDVKRWFEDDPERFCFRAFFMMLRRFGFKPFNKAPAPASSGLDYGLKNKLARTHGYEYDTEVFERYCQSRKAIARYCPMSKKEKET</sequence>
<dbReference type="KEGG" id="gtt:GUITHDRAFT_161186"/>
<organism evidence="2">
    <name type="scientific">Guillardia theta (strain CCMP2712)</name>
    <name type="common">Cryptophyte</name>
    <dbReference type="NCBI Taxonomy" id="905079"/>
    <lineage>
        <taxon>Eukaryota</taxon>
        <taxon>Cryptophyceae</taxon>
        <taxon>Pyrenomonadales</taxon>
        <taxon>Geminigeraceae</taxon>
        <taxon>Guillardia</taxon>
    </lineage>
</organism>
<protein>
    <recommendedName>
        <fullName evidence="5">HSF-type DNA-binding domain-containing protein</fullName>
    </recommendedName>
</protein>
<feature type="compositionally biased region" description="Low complexity" evidence="1">
    <location>
        <begin position="205"/>
        <end position="223"/>
    </location>
</feature>
<evidence type="ECO:0000313" key="2">
    <source>
        <dbReference type="EMBL" id="EKX52436.1"/>
    </source>
</evidence>
<evidence type="ECO:0000256" key="1">
    <source>
        <dbReference type="SAM" id="MobiDB-lite"/>
    </source>
</evidence>
<evidence type="ECO:0008006" key="5">
    <source>
        <dbReference type="Google" id="ProtNLM"/>
    </source>
</evidence>
<dbReference type="EnsemblProtists" id="EKX52436">
    <property type="protein sequence ID" value="EKX52436"/>
    <property type="gene ID" value="GUITHDRAFT_161186"/>
</dbReference>
<evidence type="ECO:0000313" key="4">
    <source>
        <dbReference type="Proteomes" id="UP000011087"/>
    </source>
</evidence>
<dbReference type="HOGENOM" id="CLU_691607_0_0_1"/>
<dbReference type="RefSeq" id="XP_005839416.1">
    <property type="nucleotide sequence ID" value="XM_005839359.1"/>
</dbReference>
<dbReference type="PaxDb" id="55529-EKX52436"/>
<gene>
    <name evidence="2" type="ORF">GUITHDRAFT_161186</name>
</gene>
<feature type="region of interest" description="Disordered" evidence="1">
    <location>
        <begin position="181"/>
        <end position="257"/>
    </location>
</feature>
<keyword evidence="4" id="KW-1185">Reference proteome</keyword>
<dbReference type="Proteomes" id="UP000011087">
    <property type="component" value="Unassembled WGS sequence"/>
</dbReference>
<feature type="compositionally biased region" description="Basic and acidic residues" evidence="1">
    <location>
        <begin position="228"/>
        <end position="237"/>
    </location>
</feature>
<dbReference type="GeneID" id="17309114"/>
<evidence type="ECO:0000313" key="3">
    <source>
        <dbReference type="EnsemblProtists" id="EKX52436"/>
    </source>
</evidence>
<dbReference type="AlphaFoldDB" id="L1JV43"/>
<feature type="compositionally biased region" description="Low complexity" evidence="1">
    <location>
        <begin position="181"/>
        <end position="198"/>
    </location>
</feature>
<accession>L1JV43</accession>
<reference evidence="3" key="3">
    <citation type="submission" date="2016-03" db="UniProtKB">
        <authorList>
            <consortium name="EnsemblProtists"/>
        </authorList>
    </citation>
    <scope>IDENTIFICATION</scope>
</reference>
<reference evidence="4" key="2">
    <citation type="submission" date="2012-11" db="EMBL/GenBank/DDBJ databases">
        <authorList>
            <person name="Kuo A."/>
            <person name="Curtis B.A."/>
            <person name="Tanifuji G."/>
            <person name="Burki F."/>
            <person name="Gruber A."/>
            <person name="Irimia M."/>
            <person name="Maruyama S."/>
            <person name="Arias M.C."/>
            <person name="Ball S.G."/>
            <person name="Gile G.H."/>
            <person name="Hirakawa Y."/>
            <person name="Hopkins J.F."/>
            <person name="Rensing S.A."/>
            <person name="Schmutz J."/>
            <person name="Symeonidi A."/>
            <person name="Elias M."/>
            <person name="Eveleigh R.J."/>
            <person name="Herman E.K."/>
            <person name="Klute M.J."/>
            <person name="Nakayama T."/>
            <person name="Obornik M."/>
            <person name="Reyes-Prieto A."/>
            <person name="Armbrust E.V."/>
            <person name="Aves S.J."/>
            <person name="Beiko R.G."/>
            <person name="Coutinho P."/>
            <person name="Dacks J.B."/>
            <person name="Durnford D.G."/>
            <person name="Fast N.M."/>
            <person name="Green B.R."/>
            <person name="Grisdale C."/>
            <person name="Hempe F."/>
            <person name="Henrissat B."/>
            <person name="Hoppner M.P."/>
            <person name="Ishida K.-I."/>
            <person name="Kim E."/>
            <person name="Koreny L."/>
            <person name="Kroth P.G."/>
            <person name="Liu Y."/>
            <person name="Malik S.-B."/>
            <person name="Maier U.G."/>
            <person name="McRose D."/>
            <person name="Mock T."/>
            <person name="Neilson J.A."/>
            <person name="Onodera N.T."/>
            <person name="Poole A.M."/>
            <person name="Pritham E.J."/>
            <person name="Richards T.A."/>
            <person name="Rocap G."/>
            <person name="Roy S.W."/>
            <person name="Sarai C."/>
            <person name="Schaack S."/>
            <person name="Shirato S."/>
            <person name="Slamovits C.H."/>
            <person name="Spencer D.F."/>
            <person name="Suzuki S."/>
            <person name="Worden A.Z."/>
            <person name="Zauner S."/>
            <person name="Barry K."/>
            <person name="Bell C."/>
            <person name="Bharti A.K."/>
            <person name="Crow J.A."/>
            <person name="Grimwood J."/>
            <person name="Kramer R."/>
            <person name="Lindquist E."/>
            <person name="Lucas S."/>
            <person name="Salamov A."/>
            <person name="McFadden G.I."/>
            <person name="Lane C.E."/>
            <person name="Keeling P.J."/>
            <person name="Gray M.W."/>
            <person name="Grigoriev I.V."/>
            <person name="Archibald J.M."/>
        </authorList>
    </citation>
    <scope>NUCLEOTIDE SEQUENCE</scope>
    <source>
        <strain evidence="4">CCMP2712</strain>
    </source>
</reference>
<name>L1JV43_GUITC</name>
<dbReference type="EMBL" id="JH992972">
    <property type="protein sequence ID" value="EKX52436.1"/>
    <property type="molecule type" value="Genomic_DNA"/>
</dbReference>
<proteinExistence type="predicted"/>